<dbReference type="AlphaFoldDB" id="A0A8J2RIE7"/>
<accession>A0A8J2RIE7</accession>
<keyword evidence="2" id="KW-1185">Reference proteome</keyword>
<protein>
    <submittedName>
        <fullName evidence="1">Uncharacterized protein</fullName>
    </submittedName>
</protein>
<evidence type="ECO:0000313" key="2">
    <source>
        <dbReference type="Proteomes" id="UP000789390"/>
    </source>
</evidence>
<organism evidence="1 2">
    <name type="scientific">Daphnia galeata</name>
    <dbReference type="NCBI Taxonomy" id="27404"/>
    <lineage>
        <taxon>Eukaryota</taxon>
        <taxon>Metazoa</taxon>
        <taxon>Ecdysozoa</taxon>
        <taxon>Arthropoda</taxon>
        <taxon>Crustacea</taxon>
        <taxon>Branchiopoda</taxon>
        <taxon>Diplostraca</taxon>
        <taxon>Cladocera</taxon>
        <taxon>Anomopoda</taxon>
        <taxon>Daphniidae</taxon>
        <taxon>Daphnia</taxon>
    </lineage>
</organism>
<reference evidence="1" key="1">
    <citation type="submission" date="2021-11" db="EMBL/GenBank/DDBJ databases">
        <authorList>
            <person name="Schell T."/>
        </authorList>
    </citation>
    <scope>NUCLEOTIDE SEQUENCE</scope>
    <source>
        <strain evidence="1">M5</strain>
    </source>
</reference>
<name>A0A8J2RIE7_9CRUS</name>
<dbReference type="InterPro" id="IPR036691">
    <property type="entry name" value="Endo/exonu/phosph_ase_sf"/>
</dbReference>
<dbReference type="Proteomes" id="UP000789390">
    <property type="component" value="Unassembled WGS sequence"/>
</dbReference>
<gene>
    <name evidence="1" type="ORF">DGAL_LOCUS5167</name>
</gene>
<evidence type="ECO:0000313" key="1">
    <source>
        <dbReference type="EMBL" id="CAH0102721.1"/>
    </source>
</evidence>
<dbReference type="EMBL" id="CAKKLH010000090">
    <property type="protein sequence ID" value="CAH0102721.1"/>
    <property type="molecule type" value="Genomic_DNA"/>
</dbReference>
<dbReference type="Gene3D" id="3.60.10.10">
    <property type="entry name" value="Endonuclease/exonuclease/phosphatase"/>
    <property type="match status" value="1"/>
</dbReference>
<proteinExistence type="predicted"/>
<sequence length="95" mass="11283">MMLNELSNGSDETWNMYQEVMGIPDPTVDVWQAFKKPRMCNYIWCGDEMTENNVVKYHDYNGESCMDDAFRFSRVYLRPATSVFAQPKILWRNRV</sequence>
<comment type="caution">
    <text evidence="1">The sequence shown here is derived from an EMBL/GenBank/DDBJ whole genome shotgun (WGS) entry which is preliminary data.</text>
</comment>